<dbReference type="InterPro" id="IPR027417">
    <property type="entry name" value="P-loop_NTPase"/>
</dbReference>
<gene>
    <name evidence="3" type="ORF">E4K64_39055</name>
    <name evidence="2" type="ORF">E4K66_39510</name>
</gene>
<proteinExistence type="predicted"/>
<evidence type="ECO:0000313" key="5">
    <source>
        <dbReference type="Proteomes" id="UP000298225"/>
    </source>
</evidence>
<dbReference type="PIRSF" id="PIRSF009320">
    <property type="entry name" value="Nuc_binding_HP_1000"/>
    <property type="match status" value="1"/>
</dbReference>
<dbReference type="Proteomes" id="UP000297700">
    <property type="component" value="Unassembled WGS sequence"/>
</dbReference>
<reference evidence="2 5" key="1">
    <citation type="submission" date="2019-03" db="EMBL/GenBank/DDBJ databases">
        <title>Bradyrhizobium strains diversity isolated from Chamaecrista fasciculata.</title>
        <authorList>
            <person name="Urquiaga M.C.O."/>
            <person name="Hungria M."/>
            <person name="Delamuta J.R.M."/>
        </authorList>
    </citation>
    <scope>NUCLEOTIDE SEQUENCE [LARGE SCALE GENOMIC DNA]</scope>
    <source>
        <strain evidence="2 5">CNPSo 3424</strain>
    </source>
</reference>
<organism evidence="3 4">
    <name type="scientific">Bradyrhizobium frederickii</name>
    <dbReference type="NCBI Taxonomy" id="2560054"/>
    <lineage>
        <taxon>Bacteria</taxon>
        <taxon>Pseudomonadati</taxon>
        <taxon>Pseudomonadota</taxon>
        <taxon>Alphaproteobacteria</taxon>
        <taxon>Hyphomicrobiales</taxon>
        <taxon>Nitrobacteraceae</taxon>
        <taxon>Bradyrhizobium</taxon>
    </lineage>
</organism>
<keyword evidence="5" id="KW-1185">Reference proteome</keyword>
<reference evidence="3 4" key="2">
    <citation type="submission" date="2019-03" db="EMBL/GenBank/DDBJ databases">
        <title>Bradyrhizobium strains diversity.</title>
        <authorList>
            <person name="Urquiaga M.C.O."/>
            <person name="Hungria M."/>
            <person name="Delamuta J.R.M."/>
            <person name="Klepa M.S."/>
        </authorList>
    </citation>
    <scope>NUCLEOTIDE SEQUENCE [LARGE SCALE GENOMIC DNA]</scope>
    <source>
        <strain evidence="3 4">CNPSo 3426</strain>
    </source>
</reference>
<dbReference type="AlphaFoldDB" id="A0A4Y9NIS6"/>
<dbReference type="Gene3D" id="3.40.50.300">
    <property type="entry name" value="P-loop containing nucleotide triphosphate hydrolases"/>
    <property type="match status" value="1"/>
</dbReference>
<evidence type="ECO:0000259" key="1">
    <source>
        <dbReference type="Pfam" id="PF01656"/>
    </source>
</evidence>
<evidence type="ECO:0000313" key="2">
    <source>
        <dbReference type="EMBL" id="TFV27780.1"/>
    </source>
</evidence>
<accession>A0A4Y9KNI6</accession>
<dbReference type="OrthoDB" id="9804460at2"/>
<dbReference type="SUPFAM" id="SSF52540">
    <property type="entry name" value="P-loop containing nucleoside triphosphate hydrolases"/>
    <property type="match status" value="1"/>
</dbReference>
<dbReference type="PANTHER" id="PTHR13696:SF96">
    <property type="entry name" value="COBQ_COBB_MIND_PARA NUCLEOTIDE BINDING DOMAIN-CONTAINING PROTEIN"/>
    <property type="match status" value="1"/>
</dbReference>
<protein>
    <submittedName>
        <fullName evidence="3">ParA family protein</fullName>
    </submittedName>
</protein>
<dbReference type="Pfam" id="PF01656">
    <property type="entry name" value="CbiA"/>
    <property type="match status" value="1"/>
</dbReference>
<dbReference type="PANTHER" id="PTHR13696">
    <property type="entry name" value="P-LOOP CONTAINING NUCLEOSIDE TRIPHOSPHATE HYDROLASE"/>
    <property type="match status" value="1"/>
</dbReference>
<dbReference type="InterPro" id="IPR050678">
    <property type="entry name" value="DNA_Partitioning_ATPase"/>
</dbReference>
<dbReference type="EMBL" id="SPQU01000083">
    <property type="protein sequence ID" value="TFV27780.1"/>
    <property type="molecule type" value="Genomic_DNA"/>
</dbReference>
<dbReference type="Proteomes" id="UP000298225">
    <property type="component" value="Unassembled WGS sequence"/>
</dbReference>
<dbReference type="EMBL" id="SPQS01000073">
    <property type="protein sequence ID" value="TFV66906.1"/>
    <property type="molecule type" value="Genomic_DNA"/>
</dbReference>
<feature type="domain" description="CobQ/CobB/MinD/ParA nucleotide binding" evidence="1">
    <location>
        <begin position="5"/>
        <end position="154"/>
    </location>
</feature>
<dbReference type="InterPro" id="IPR002586">
    <property type="entry name" value="CobQ/CobB/MinD/ParA_Nub-bd_dom"/>
</dbReference>
<evidence type="ECO:0000313" key="3">
    <source>
        <dbReference type="EMBL" id="TFV66906.1"/>
    </source>
</evidence>
<dbReference type="CDD" id="cd02042">
    <property type="entry name" value="ParAB_family"/>
    <property type="match status" value="1"/>
</dbReference>
<sequence length="221" mass="23625">MYVLALVTQKGGSGKSTLAVGIAVAAVGNGERVAIVDADLQGTISKWIERRGHPHPRVVRVADPAEIEGALVSLEAEGISLTVIDTAATNNALAMRAIARADLCLIPVRPSPADIEAAIPTLIAIRRLNRRFAFVLNQTPARGCRLSEAATSLNSLGVLALPYVGQRNDHQDALGAGLGVTEFAQEGRASEEVRELWRWVLKKLVERSSDHEPHASEKAAY</sequence>
<name>A0A4Y9NIS6_9BRAD</name>
<dbReference type="RefSeq" id="WP_126262219.1">
    <property type="nucleotide sequence ID" value="NZ_SPQS01000073.1"/>
</dbReference>
<comment type="caution">
    <text evidence="3">The sequence shown here is derived from an EMBL/GenBank/DDBJ whole genome shotgun (WGS) entry which is preliminary data.</text>
</comment>
<accession>A0A4Y9NIS6</accession>
<evidence type="ECO:0000313" key="4">
    <source>
        <dbReference type="Proteomes" id="UP000297700"/>
    </source>
</evidence>